<dbReference type="AlphaFoldDB" id="A0A7J9JG90"/>
<accession>A0A7J9JG90</accession>
<evidence type="ECO:0000313" key="2">
    <source>
        <dbReference type="Proteomes" id="UP000593575"/>
    </source>
</evidence>
<gene>
    <name evidence="1" type="ORF">Goarm_017459</name>
</gene>
<protein>
    <submittedName>
        <fullName evidence="1">Uncharacterized protein</fullName>
    </submittedName>
</protein>
<keyword evidence="2" id="KW-1185">Reference proteome</keyword>
<dbReference type="Proteomes" id="UP000593575">
    <property type="component" value="Unassembled WGS sequence"/>
</dbReference>
<dbReference type="EMBL" id="JABFAE010000007">
    <property type="protein sequence ID" value="MBA0833123.1"/>
    <property type="molecule type" value="Genomic_DNA"/>
</dbReference>
<proteinExistence type="predicted"/>
<name>A0A7J9JG90_9ROSI</name>
<sequence>MIINNHVLTLSRQKRLHASRQFKWSLIWVTGMC</sequence>
<reference evidence="1 2" key="1">
    <citation type="journal article" date="2019" name="Genome Biol. Evol.">
        <title>Insights into the evolution of the New World diploid cottons (Gossypium, subgenus Houzingenia) based on genome sequencing.</title>
        <authorList>
            <person name="Grover C.E."/>
            <person name="Arick M.A. 2nd"/>
            <person name="Thrash A."/>
            <person name="Conover J.L."/>
            <person name="Sanders W.S."/>
            <person name="Peterson D.G."/>
            <person name="Frelichowski J.E."/>
            <person name="Scheffler J.A."/>
            <person name="Scheffler B.E."/>
            <person name="Wendel J.F."/>
        </authorList>
    </citation>
    <scope>NUCLEOTIDE SEQUENCE [LARGE SCALE GENOMIC DNA]</scope>
    <source>
        <strain evidence="1">6</strain>
        <tissue evidence="1">Leaf</tissue>
    </source>
</reference>
<organism evidence="1 2">
    <name type="scientific">Gossypium armourianum</name>
    <dbReference type="NCBI Taxonomy" id="34283"/>
    <lineage>
        <taxon>Eukaryota</taxon>
        <taxon>Viridiplantae</taxon>
        <taxon>Streptophyta</taxon>
        <taxon>Embryophyta</taxon>
        <taxon>Tracheophyta</taxon>
        <taxon>Spermatophyta</taxon>
        <taxon>Magnoliopsida</taxon>
        <taxon>eudicotyledons</taxon>
        <taxon>Gunneridae</taxon>
        <taxon>Pentapetalae</taxon>
        <taxon>rosids</taxon>
        <taxon>malvids</taxon>
        <taxon>Malvales</taxon>
        <taxon>Malvaceae</taxon>
        <taxon>Malvoideae</taxon>
        <taxon>Gossypium</taxon>
    </lineage>
</organism>
<evidence type="ECO:0000313" key="1">
    <source>
        <dbReference type="EMBL" id="MBA0833123.1"/>
    </source>
</evidence>
<comment type="caution">
    <text evidence="1">The sequence shown here is derived from an EMBL/GenBank/DDBJ whole genome shotgun (WGS) entry which is preliminary data.</text>
</comment>